<accession>A0ABS7U9X2</accession>
<dbReference type="PROSITE" id="PS50893">
    <property type="entry name" value="ABC_TRANSPORTER_2"/>
    <property type="match status" value="1"/>
</dbReference>
<dbReference type="SMART" id="SM00382">
    <property type="entry name" value="AAA"/>
    <property type="match status" value="1"/>
</dbReference>
<dbReference type="InterPro" id="IPR003439">
    <property type="entry name" value="ABC_transporter-like_ATP-bd"/>
</dbReference>
<reference evidence="4 5" key="1">
    <citation type="submission" date="2021-09" db="EMBL/GenBank/DDBJ databases">
        <title>Whole genome sequence of Nocardioides sp. GBK3QG-3.</title>
        <authorList>
            <person name="Tuo L."/>
        </authorList>
    </citation>
    <scope>NUCLEOTIDE SEQUENCE [LARGE SCALE GENOMIC DNA]</scope>
    <source>
        <strain evidence="4 5">GBK3QG-3</strain>
    </source>
</reference>
<dbReference type="InterPro" id="IPR015854">
    <property type="entry name" value="ABC_transpr_LolD-like"/>
</dbReference>
<protein>
    <submittedName>
        <fullName evidence="4">ABC transporter ATP-binding protein</fullName>
    </submittedName>
</protein>
<evidence type="ECO:0000256" key="2">
    <source>
        <dbReference type="ARBA" id="ARBA00022840"/>
    </source>
</evidence>
<evidence type="ECO:0000256" key="1">
    <source>
        <dbReference type="ARBA" id="ARBA00022741"/>
    </source>
</evidence>
<name>A0ABS7U9X2_9ACTN</name>
<dbReference type="EMBL" id="JAIQZJ010000001">
    <property type="protein sequence ID" value="MBZ5737526.1"/>
    <property type="molecule type" value="Genomic_DNA"/>
</dbReference>
<dbReference type="GO" id="GO:0005524">
    <property type="term" value="F:ATP binding"/>
    <property type="evidence" value="ECO:0007669"/>
    <property type="project" value="UniProtKB-KW"/>
</dbReference>
<evidence type="ECO:0000313" key="4">
    <source>
        <dbReference type="EMBL" id="MBZ5737526.1"/>
    </source>
</evidence>
<dbReference type="InterPro" id="IPR003593">
    <property type="entry name" value="AAA+_ATPase"/>
</dbReference>
<dbReference type="SUPFAM" id="SSF52540">
    <property type="entry name" value="P-loop containing nucleoside triphosphate hydrolases"/>
    <property type="match status" value="1"/>
</dbReference>
<dbReference type="Proteomes" id="UP000780875">
    <property type="component" value="Unassembled WGS sequence"/>
</dbReference>
<evidence type="ECO:0000259" key="3">
    <source>
        <dbReference type="PROSITE" id="PS50893"/>
    </source>
</evidence>
<dbReference type="Pfam" id="PF00005">
    <property type="entry name" value="ABC_tran"/>
    <property type="match status" value="1"/>
</dbReference>
<gene>
    <name evidence="4" type="ORF">K8U61_05075</name>
</gene>
<sequence length="221" mass="22702">MTDSGLRVVGVSHGYAVRGQRLEVLHDVSLSVAPGELVALAGPSGSGKSTVCHLAAGFESPDAGTVALDGDACPSVADWARIASVPQQHGLLAGLSVADNIALPAYRAGLDAALLDERLAGLAEALDLGAFTRRAVTETSLGEQQRTAVARALVLSPRLVVLDEPTGHQDDDHVEQVIGVLVGAARAGSGVLVASHDERVWAVADRVVRLEDGRVVTDAAT</sequence>
<dbReference type="RefSeq" id="WP_224121875.1">
    <property type="nucleotide sequence ID" value="NZ_JAIQZJ010000001.1"/>
</dbReference>
<dbReference type="PANTHER" id="PTHR24220">
    <property type="entry name" value="IMPORT ATP-BINDING PROTEIN"/>
    <property type="match status" value="1"/>
</dbReference>
<dbReference type="Gene3D" id="3.40.50.300">
    <property type="entry name" value="P-loop containing nucleotide triphosphate hydrolases"/>
    <property type="match status" value="1"/>
</dbReference>
<keyword evidence="2 4" id="KW-0067">ATP-binding</keyword>
<organism evidence="4 5">
    <name type="scientific">Nocardioides mangrovi</name>
    <dbReference type="NCBI Taxonomy" id="2874580"/>
    <lineage>
        <taxon>Bacteria</taxon>
        <taxon>Bacillati</taxon>
        <taxon>Actinomycetota</taxon>
        <taxon>Actinomycetes</taxon>
        <taxon>Propionibacteriales</taxon>
        <taxon>Nocardioidaceae</taxon>
        <taxon>Nocardioides</taxon>
    </lineage>
</organism>
<keyword evidence="1" id="KW-0547">Nucleotide-binding</keyword>
<evidence type="ECO:0000313" key="5">
    <source>
        <dbReference type="Proteomes" id="UP000780875"/>
    </source>
</evidence>
<comment type="caution">
    <text evidence="4">The sequence shown here is derived from an EMBL/GenBank/DDBJ whole genome shotgun (WGS) entry which is preliminary data.</text>
</comment>
<keyword evidence="5" id="KW-1185">Reference proteome</keyword>
<feature type="domain" description="ABC transporter" evidence="3">
    <location>
        <begin position="6"/>
        <end position="221"/>
    </location>
</feature>
<dbReference type="PANTHER" id="PTHR24220:SF685">
    <property type="entry name" value="ABC TRANSPORTER RELATED"/>
    <property type="match status" value="1"/>
</dbReference>
<proteinExistence type="predicted"/>
<dbReference type="InterPro" id="IPR027417">
    <property type="entry name" value="P-loop_NTPase"/>
</dbReference>